<dbReference type="GO" id="GO:0005886">
    <property type="term" value="C:plasma membrane"/>
    <property type="evidence" value="ECO:0007669"/>
    <property type="project" value="TreeGrafter"/>
</dbReference>
<keyword evidence="14" id="KW-1185">Reference proteome</keyword>
<evidence type="ECO:0000256" key="4">
    <source>
        <dbReference type="ARBA" id="ARBA00022692"/>
    </source>
</evidence>
<dbReference type="OrthoDB" id="6420355at2759"/>
<sequence length="875" mass="99822">MRPVTQLTLASLVLSAFLGQLLCAAESTRGCPNLDWCLCNATQHGPRVLCRATSDADKLSAEFSQLAGLMMDSLILYGVNITALPPRYFENLTVKALYVENTPLQFTGPDSFKGASILSTLYIGRNWLREIPDGLMAVPGLKELRLPNNYIRSTDNMPPLQNLTELDLSGNLIERLNNSVLITLTSLRKVCLASNRINYLSPYFFRRVRHLEFIDLHGNFLTDVAYSFRLMDYLTELNLSRNMIGGIDDLAAFTPPRLKVLLVDNNRMRWVPKFGFHNTVIETLDLQKCEFSELRRNCFAALHELKSLDLSYNVIQYIPGNSFSRQSALKYFNAAGNRLHSIEGTFILTKRLEKLNLSMNLIEEIGEALINMKHLKELTLSNNRIQFILDGTFRSNFLVQHLDLSGNRLEWLGKDCFKRLFSLKELLISENLIRSLNGSIGNLPSLRYLFIHNNKLTALRAIDFEDSPQLTSIYAYGNNITNVRGAFRSLDRLEVLMLQKNRLTCVHRQSLPSSLDKLKKLVLNAFLARERQCFARAKGDPICRGPSWHRGKPLFNMSADDLVPWIANCSKSCTCACHQRSAFTAAIFVDCSRRGLTELPEMFPLVSYSVDLSGNRLRKLDDRFVQKAPYLVSLYAASNLLSDIETSAIPESTTVLDVRKNSLHALPFRLVSQRNISAIWLSGNPWACSCEDYPFRQWAQANDDVCIKEDDVDEDRDFDVFVSFSNKDRHWVYAELIPKIEGQGFSVCTFDRNFKGGFLIQDIVQEAVSCSRRTLLVLTQNHVESEWCRWEFRLARHSALEDNINRLIIVVVGEVCVEGLDEELQQYMHSTSYLRWGETHFWEKLLYSMPRRDARTKVISNLYALTPVVPCNGEN</sequence>
<dbReference type="Pfam" id="PF13676">
    <property type="entry name" value="TIR_2"/>
    <property type="match status" value="1"/>
</dbReference>
<dbReference type="EMBL" id="JABSTR010000001">
    <property type="protein sequence ID" value="KAH9362704.1"/>
    <property type="molecule type" value="Genomic_DNA"/>
</dbReference>
<name>A0A9J6FJV7_HAELO</name>
<feature type="signal peptide" evidence="11">
    <location>
        <begin position="1"/>
        <end position="23"/>
    </location>
</feature>
<dbReference type="PANTHER" id="PTHR24365:SF541">
    <property type="entry name" value="PROTEIN TOLL-RELATED"/>
    <property type="match status" value="1"/>
</dbReference>
<dbReference type="SMART" id="SM00369">
    <property type="entry name" value="LRR_TYP"/>
    <property type="match status" value="10"/>
</dbReference>
<keyword evidence="8" id="KW-0472">Membrane</keyword>
<keyword evidence="7" id="KW-1133">Transmembrane helix</keyword>
<keyword evidence="4" id="KW-0812">Transmembrane</keyword>
<keyword evidence="5 11" id="KW-0732">Signal</keyword>
<keyword evidence="3" id="KW-0433">Leucine-rich repeat</keyword>
<dbReference type="SUPFAM" id="SSF52058">
    <property type="entry name" value="L domain-like"/>
    <property type="match status" value="2"/>
</dbReference>
<dbReference type="Gene3D" id="3.80.10.10">
    <property type="entry name" value="Ribonuclease Inhibitor"/>
    <property type="match status" value="4"/>
</dbReference>
<dbReference type="InterPro" id="IPR000157">
    <property type="entry name" value="TIR_dom"/>
</dbReference>
<keyword evidence="10" id="KW-0325">Glycoprotein</keyword>
<dbReference type="GO" id="GO:0007165">
    <property type="term" value="P:signal transduction"/>
    <property type="evidence" value="ECO:0007669"/>
    <property type="project" value="InterPro"/>
</dbReference>
<feature type="domain" description="TIR" evidence="12">
    <location>
        <begin position="716"/>
        <end position="849"/>
    </location>
</feature>
<dbReference type="PANTHER" id="PTHR24365">
    <property type="entry name" value="TOLL-LIKE RECEPTOR"/>
    <property type="match status" value="1"/>
</dbReference>
<dbReference type="GO" id="GO:0038023">
    <property type="term" value="F:signaling receptor activity"/>
    <property type="evidence" value="ECO:0007669"/>
    <property type="project" value="TreeGrafter"/>
</dbReference>
<organism evidence="13 14">
    <name type="scientific">Haemaphysalis longicornis</name>
    <name type="common">Bush tick</name>
    <dbReference type="NCBI Taxonomy" id="44386"/>
    <lineage>
        <taxon>Eukaryota</taxon>
        <taxon>Metazoa</taxon>
        <taxon>Ecdysozoa</taxon>
        <taxon>Arthropoda</taxon>
        <taxon>Chelicerata</taxon>
        <taxon>Arachnida</taxon>
        <taxon>Acari</taxon>
        <taxon>Parasitiformes</taxon>
        <taxon>Ixodida</taxon>
        <taxon>Ixodoidea</taxon>
        <taxon>Ixodidae</taxon>
        <taxon>Haemaphysalinae</taxon>
        <taxon>Haemaphysalis</taxon>
    </lineage>
</organism>
<keyword evidence="9" id="KW-0675">Receptor</keyword>
<comment type="caution">
    <text evidence="13">The sequence shown here is derived from an EMBL/GenBank/DDBJ whole genome shotgun (WGS) entry which is preliminary data.</text>
</comment>
<dbReference type="InterPro" id="IPR003591">
    <property type="entry name" value="Leu-rich_rpt_typical-subtyp"/>
</dbReference>
<evidence type="ECO:0000256" key="10">
    <source>
        <dbReference type="ARBA" id="ARBA00023180"/>
    </source>
</evidence>
<proteinExistence type="inferred from homology"/>
<dbReference type="Proteomes" id="UP000821853">
    <property type="component" value="Chromosome 1"/>
</dbReference>
<evidence type="ECO:0000256" key="8">
    <source>
        <dbReference type="ARBA" id="ARBA00023136"/>
    </source>
</evidence>
<evidence type="ECO:0000313" key="14">
    <source>
        <dbReference type="Proteomes" id="UP000821853"/>
    </source>
</evidence>
<dbReference type="Gene3D" id="3.40.50.10140">
    <property type="entry name" value="Toll/interleukin-1 receptor homology (TIR) domain"/>
    <property type="match status" value="1"/>
</dbReference>
<dbReference type="InterPro" id="IPR032675">
    <property type="entry name" value="LRR_dom_sf"/>
</dbReference>
<evidence type="ECO:0000256" key="1">
    <source>
        <dbReference type="ARBA" id="ARBA00004167"/>
    </source>
</evidence>
<gene>
    <name evidence="13" type="ORF">HPB48_001199</name>
</gene>
<evidence type="ECO:0000313" key="13">
    <source>
        <dbReference type="EMBL" id="KAH9362704.1"/>
    </source>
</evidence>
<dbReference type="SMART" id="SM00255">
    <property type="entry name" value="TIR"/>
    <property type="match status" value="1"/>
</dbReference>
<dbReference type="SUPFAM" id="SSF52200">
    <property type="entry name" value="Toll/Interleukin receptor TIR domain"/>
    <property type="match status" value="1"/>
</dbReference>
<dbReference type="PROSITE" id="PS50104">
    <property type="entry name" value="TIR"/>
    <property type="match status" value="1"/>
</dbReference>
<dbReference type="AlphaFoldDB" id="A0A9J6FJV7"/>
<evidence type="ECO:0000256" key="5">
    <source>
        <dbReference type="ARBA" id="ARBA00022729"/>
    </source>
</evidence>
<dbReference type="PROSITE" id="PS51450">
    <property type="entry name" value="LRR"/>
    <property type="match status" value="5"/>
</dbReference>
<dbReference type="OMA" id="WIANCSK"/>
<accession>A0A9J6FJV7</accession>
<protein>
    <recommendedName>
        <fullName evidence="12">TIR domain-containing protein</fullName>
    </recommendedName>
</protein>
<evidence type="ECO:0000256" key="7">
    <source>
        <dbReference type="ARBA" id="ARBA00022989"/>
    </source>
</evidence>
<reference evidence="13 14" key="1">
    <citation type="journal article" date="2020" name="Cell">
        <title>Large-Scale Comparative Analyses of Tick Genomes Elucidate Their Genetic Diversity and Vector Capacities.</title>
        <authorList>
            <consortium name="Tick Genome and Microbiome Consortium (TIGMIC)"/>
            <person name="Jia N."/>
            <person name="Wang J."/>
            <person name="Shi W."/>
            <person name="Du L."/>
            <person name="Sun Y."/>
            <person name="Zhan W."/>
            <person name="Jiang J.F."/>
            <person name="Wang Q."/>
            <person name="Zhang B."/>
            <person name="Ji P."/>
            <person name="Bell-Sakyi L."/>
            <person name="Cui X.M."/>
            <person name="Yuan T.T."/>
            <person name="Jiang B.G."/>
            <person name="Yang W.F."/>
            <person name="Lam T.T."/>
            <person name="Chang Q.C."/>
            <person name="Ding S.J."/>
            <person name="Wang X.J."/>
            <person name="Zhu J.G."/>
            <person name="Ruan X.D."/>
            <person name="Zhao L."/>
            <person name="Wei J.T."/>
            <person name="Ye R.Z."/>
            <person name="Que T.C."/>
            <person name="Du C.H."/>
            <person name="Zhou Y.H."/>
            <person name="Cheng J.X."/>
            <person name="Dai P.F."/>
            <person name="Guo W.B."/>
            <person name="Han X.H."/>
            <person name="Huang E.J."/>
            <person name="Li L.F."/>
            <person name="Wei W."/>
            <person name="Gao Y.C."/>
            <person name="Liu J.Z."/>
            <person name="Shao H.Z."/>
            <person name="Wang X."/>
            <person name="Wang C.C."/>
            <person name="Yang T.C."/>
            <person name="Huo Q.B."/>
            <person name="Li W."/>
            <person name="Chen H.Y."/>
            <person name="Chen S.E."/>
            <person name="Zhou L.G."/>
            <person name="Ni X.B."/>
            <person name="Tian J.H."/>
            <person name="Sheng Y."/>
            <person name="Liu T."/>
            <person name="Pan Y.S."/>
            <person name="Xia L.Y."/>
            <person name="Li J."/>
            <person name="Zhao F."/>
            <person name="Cao W.C."/>
        </authorList>
    </citation>
    <scope>NUCLEOTIDE SEQUENCE [LARGE SCALE GENOMIC DNA]</scope>
    <source>
        <strain evidence="13">HaeL-2018</strain>
    </source>
</reference>
<dbReference type="VEuPathDB" id="VectorBase:HLOH_042627"/>
<evidence type="ECO:0000259" key="12">
    <source>
        <dbReference type="PROSITE" id="PS50104"/>
    </source>
</evidence>
<evidence type="ECO:0000256" key="6">
    <source>
        <dbReference type="ARBA" id="ARBA00022737"/>
    </source>
</evidence>
<dbReference type="InterPro" id="IPR035897">
    <property type="entry name" value="Toll_tir_struct_dom_sf"/>
</dbReference>
<evidence type="ECO:0000256" key="9">
    <source>
        <dbReference type="ARBA" id="ARBA00023170"/>
    </source>
</evidence>
<comment type="similarity">
    <text evidence="2">Belongs to the Toll-like receptor family.</text>
</comment>
<evidence type="ECO:0000256" key="2">
    <source>
        <dbReference type="ARBA" id="ARBA00009634"/>
    </source>
</evidence>
<dbReference type="InterPro" id="IPR001611">
    <property type="entry name" value="Leu-rich_rpt"/>
</dbReference>
<evidence type="ECO:0000256" key="11">
    <source>
        <dbReference type="SAM" id="SignalP"/>
    </source>
</evidence>
<dbReference type="SMART" id="SM00365">
    <property type="entry name" value="LRR_SD22"/>
    <property type="match status" value="6"/>
</dbReference>
<dbReference type="Pfam" id="PF13855">
    <property type="entry name" value="LRR_8"/>
    <property type="match status" value="4"/>
</dbReference>
<keyword evidence="6" id="KW-0677">Repeat</keyword>
<evidence type="ECO:0000256" key="3">
    <source>
        <dbReference type="ARBA" id="ARBA00022614"/>
    </source>
</evidence>
<feature type="chain" id="PRO_5039895102" description="TIR domain-containing protein" evidence="11">
    <location>
        <begin position="24"/>
        <end position="875"/>
    </location>
</feature>
<comment type="subcellular location">
    <subcellularLocation>
        <location evidence="1">Membrane</location>
        <topology evidence="1">Single-pass membrane protein</topology>
    </subcellularLocation>
</comment>